<organism evidence="1 2">
    <name type="scientific">Halobacillus naozhouensis</name>
    <dbReference type="NCBI Taxonomy" id="554880"/>
    <lineage>
        <taxon>Bacteria</taxon>
        <taxon>Bacillati</taxon>
        <taxon>Bacillota</taxon>
        <taxon>Bacilli</taxon>
        <taxon>Bacillales</taxon>
        <taxon>Bacillaceae</taxon>
        <taxon>Halobacillus</taxon>
    </lineage>
</organism>
<protein>
    <submittedName>
        <fullName evidence="1">YwqI/YxiC family protein</fullName>
    </submittedName>
</protein>
<evidence type="ECO:0000313" key="2">
    <source>
        <dbReference type="Proteomes" id="UP001221597"/>
    </source>
</evidence>
<dbReference type="EMBL" id="CP121671">
    <property type="protein sequence ID" value="WFT73939.1"/>
    <property type="molecule type" value="Genomic_DNA"/>
</dbReference>
<proteinExistence type="predicted"/>
<dbReference type="Pfam" id="PF17279">
    <property type="entry name" value="DUF5344"/>
    <property type="match status" value="1"/>
</dbReference>
<name>A0ABY8IXC0_9BACI</name>
<dbReference type="RefSeq" id="WP_283075945.1">
    <property type="nucleotide sequence ID" value="NZ_CP121671.1"/>
</dbReference>
<keyword evidence="2" id="KW-1185">Reference proteome</keyword>
<evidence type="ECO:0000313" key="1">
    <source>
        <dbReference type="EMBL" id="WFT73939.1"/>
    </source>
</evidence>
<sequence>MSHEIKLKMNDVEQGLSGLQTATQALEASLENDMAVENQLEIVHQLNELNTGLARLIENYKGLLLKNEAATQQSVETLFEMDELLSNTMK</sequence>
<dbReference type="InterPro" id="IPR046318">
    <property type="entry name" value="DUF5344"/>
</dbReference>
<reference evidence="1 2" key="1">
    <citation type="submission" date="2023-04" db="EMBL/GenBank/DDBJ databases">
        <title>Genome sequence of Halobacillus naozhouensis KACC 21980.</title>
        <authorList>
            <person name="Kim S."/>
            <person name="Heo J."/>
            <person name="Kwon S.-W."/>
        </authorList>
    </citation>
    <scope>NUCLEOTIDE SEQUENCE [LARGE SCALE GENOMIC DNA]</scope>
    <source>
        <strain evidence="1 2">KCTC 13234</strain>
    </source>
</reference>
<accession>A0ABY8IXC0</accession>
<dbReference type="Proteomes" id="UP001221597">
    <property type="component" value="Chromosome"/>
</dbReference>
<gene>
    <name evidence="1" type="ORF">P9989_16415</name>
</gene>